<organism evidence="1 2">
    <name type="scientific">Anaerosporobacter mobilis DSM 15930</name>
    <dbReference type="NCBI Taxonomy" id="1120996"/>
    <lineage>
        <taxon>Bacteria</taxon>
        <taxon>Bacillati</taxon>
        <taxon>Bacillota</taxon>
        <taxon>Clostridia</taxon>
        <taxon>Lachnospirales</taxon>
        <taxon>Lachnospiraceae</taxon>
        <taxon>Anaerosporobacter</taxon>
    </lineage>
</organism>
<proteinExistence type="predicted"/>
<accession>A0A1M7JXF3</accession>
<evidence type="ECO:0000313" key="2">
    <source>
        <dbReference type="Proteomes" id="UP000184038"/>
    </source>
</evidence>
<keyword evidence="2" id="KW-1185">Reference proteome</keyword>
<protein>
    <submittedName>
        <fullName evidence="1">Uncharacterized protein</fullName>
    </submittedName>
</protein>
<dbReference type="STRING" id="1120996.SAMN02746066_02472"/>
<dbReference type="EMBL" id="FRCP01000012">
    <property type="protein sequence ID" value="SHM57706.1"/>
    <property type="molecule type" value="Genomic_DNA"/>
</dbReference>
<dbReference type="Proteomes" id="UP000184038">
    <property type="component" value="Unassembled WGS sequence"/>
</dbReference>
<dbReference type="AlphaFoldDB" id="A0A1M7JXF3"/>
<reference evidence="1 2" key="1">
    <citation type="submission" date="2016-11" db="EMBL/GenBank/DDBJ databases">
        <authorList>
            <person name="Jaros S."/>
            <person name="Januszkiewicz K."/>
            <person name="Wedrychowicz H."/>
        </authorList>
    </citation>
    <scope>NUCLEOTIDE SEQUENCE [LARGE SCALE GENOMIC DNA]</scope>
    <source>
        <strain evidence="1 2">DSM 15930</strain>
    </source>
</reference>
<evidence type="ECO:0000313" key="1">
    <source>
        <dbReference type="EMBL" id="SHM57706.1"/>
    </source>
</evidence>
<sequence length="66" mass="7548">MDESDSDDSDADHQNICIDGSIPTFFISNCRHAFLCAFLRKLSYDILQPISFNTIFLCLPRVIFLC</sequence>
<gene>
    <name evidence="1" type="ORF">SAMN02746066_02472</name>
</gene>
<name>A0A1M7JXF3_9FIRM</name>